<dbReference type="PRINTS" id="PR00046">
    <property type="entry name" value="SIGMA70FCT"/>
</dbReference>
<evidence type="ECO:0000313" key="9">
    <source>
        <dbReference type="EMBL" id="SBS75408.1"/>
    </source>
</evidence>
<evidence type="ECO:0000256" key="1">
    <source>
        <dbReference type="ARBA" id="ARBA00023015"/>
    </source>
</evidence>
<dbReference type="GO" id="GO:0006352">
    <property type="term" value="P:DNA-templated transcription initiation"/>
    <property type="evidence" value="ECO:0007669"/>
    <property type="project" value="InterPro"/>
</dbReference>
<evidence type="ECO:0000256" key="5">
    <source>
        <dbReference type="SAM" id="MobiDB-lite"/>
    </source>
</evidence>
<dbReference type="GO" id="GO:0016987">
    <property type="term" value="F:sigma factor activity"/>
    <property type="evidence" value="ECO:0007669"/>
    <property type="project" value="UniProtKB-KW"/>
</dbReference>
<dbReference type="GO" id="GO:0003677">
    <property type="term" value="F:DNA binding"/>
    <property type="evidence" value="ECO:0007669"/>
    <property type="project" value="UniProtKB-KW"/>
</dbReference>
<dbReference type="InterPro" id="IPR036388">
    <property type="entry name" value="WH-like_DNA-bd_sf"/>
</dbReference>
<keyword evidence="1" id="KW-0805">Transcription regulation</keyword>
<dbReference type="InterPro" id="IPR013324">
    <property type="entry name" value="RNA_pol_sigma_r3/r4-like"/>
</dbReference>
<sequence>MSQPAPERESEYADVLEMFRLLATFDADTAAFRRQRDAIIARCLPLADHIARRFANRGEPLEDLVQVARVGLVQSVKRFDVENGSDFLSFAVPTMMGEVRRYFRDHSWSLKVPRRFKDLTVQLNRGRSELSQTLGRAPTATELAQHLGMDRQEIVDGLIAASAYATQSTDVPVRSDDGQRSLSERLGTVDVNIERVLDVETVRPLLAALPERERTVLVLRFFENMTQSQIAEQIGVSQMHVSRILTRAIAGIRQRVEDAEAVSPTLPMSHRRAVMASRDLPRQHSGSGETTRRSRQSKPRTPGAVA</sequence>
<feature type="domain" description="RNA polymerase sigma-70 region 4" evidence="8">
    <location>
        <begin position="205"/>
        <end position="253"/>
    </location>
</feature>
<keyword evidence="3" id="KW-0238">DNA-binding</keyword>
<dbReference type="Gene3D" id="1.10.10.10">
    <property type="entry name" value="Winged helix-like DNA-binding domain superfamily/Winged helix DNA-binding domain"/>
    <property type="match status" value="2"/>
</dbReference>
<name>A0A1Y5PHK7_9MYCO</name>
<dbReference type="InterPro" id="IPR014322">
    <property type="entry name" value="RNA_pol_sigma-B/F/G"/>
</dbReference>
<keyword evidence="4" id="KW-0804">Transcription</keyword>
<dbReference type="Pfam" id="PF04545">
    <property type="entry name" value="Sigma70_r4"/>
    <property type="match status" value="1"/>
</dbReference>
<dbReference type="AlphaFoldDB" id="A0A1Y5PHK7"/>
<dbReference type="CDD" id="cd06171">
    <property type="entry name" value="Sigma70_r4"/>
    <property type="match status" value="1"/>
</dbReference>
<dbReference type="Pfam" id="PF04539">
    <property type="entry name" value="Sigma70_r3"/>
    <property type="match status" value="1"/>
</dbReference>
<feature type="region of interest" description="Disordered" evidence="5">
    <location>
        <begin position="263"/>
        <end position="306"/>
    </location>
</feature>
<dbReference type="SUPFAM" id="SSF88659">
    <property type="entry name" value="Sigma3 and sigma4 domains of RNA polymerase sigma factors"/>
    <property type="match status" value="2"/>
</dbReference>
<evidence type="ECO:0000259" key="7">
    <source>
        <dbReference type="Pfam" id="PF04542"/>
    </source>
</evidence>
<dbReference type="Gene3D" id="1.20.120.1810">
    <property type="match status" value="1"/>
</dbReference>
<dbReference type="NCBIfam" id="TIGR02980">
    <property type="entry name" value="SigBFG"/>
    <property type="match status" value="1"/>
</dbReference>
<organism evidence="9">
    <name type="scientific">uncultured Mycobacterium sp</name>
    <dbReference type="NCBI Taxonomy" id="171292"/>
    <lineage>
        <taxon>Bacteria</taxon>
        <taxon>Bacillati</taxon>
        <taxon>Actinomycetota</taxon>
        <taxon>Actinomycetes</taxon>
        <taxon>Mycobacteriales</taxon>
        <taxon>Mycobacteriaceae</taxon>
        <taxon>Mycobacterium</taxon>
        <taxon>environmental samples</taxon>
    </lineage>
</organism>
<dbReference type="InterPro" id="IPR007627">
    <property type="entry name" value="RNA_pol_sigma70_r2"/>
</dbReference>
<evidence type="ECO:0000256" key="2">
    <source>
        <dbReference type="ARBA" id="ARBA00023082"/>
    </source>
</evidence>
<dbReference type="InterPro" id="IPR014284">
    <property type="entry name" value="RNA_pol_sigma-70_dom"/>
</dbReference>
<evidence type="ECO:0000256" key="4">
    <source>
        <dbReference type="ARBA" id="ARBA00023163"/>
    </source>
</evidence>
<evidence type="ECO:0000259" key="6">
    <source>
        <dbReference type="Pfam" id="PF04539"/>
    </source>
</evidence>
<dbReference type="InterPro" id="IPR007624">
    <property type="entry name" value="RNA_pol_sigma70_r3"/>
</dbReference>
<gene>
    <name evidence="9" type="primary">sigF</name>
    <name evidence="9" type="ORF">MHPYR_220088</name>
</gene>
<dbReference type="InterPro" id="IPR007630">
    <property type="entry name" value="RNA_pol_sigma70_r4"/>
</dbReference>
<dbReference type="PANTHER" id="PTHR30385">
    <property type="entry name" value="SIGMA FACTOR F FLAGELLAR"/>
    <property type="match status" value="1"/>
</dbReference>
<keyword evidence="2" id="KW-0731">Sigma factor</keyword>
<dbReference type="SUPFAM" id="SSF88946">
    <property type="entry name" value="Sigma2 domain of RNA polymerase sigma factors"/>
    <property type="match status" value="1"/>
</dbReference>
<protein>
    <submittedName>
        <fullName evidence="9">RNA polymerase sigma-F factor</fullName>
    </submittedName>
</protein>
<proteinExistence type="predicted"/>
<feature type="domain" description="RNA polymerase sigma-70 region 3" evidence="6">
    <location>
        <begin position="120"/>
        <end position="177"/>
    </location>
</feature>
<dbReference type="PANTHER" id="PTHR30385:SF4">
    <property type="entry name" value="RNA POLYMERASE SIGMA-E FACTOR"/>
    <property type="match status" value="1"/>
</dbReference>
<feature type="domain" description="RNA polymerase sigma-70 region 2" evidence="7">
    <location>
        <begin position="40"/>
        <end position="108"/>
    </location>
</feature>
<dbReference type="EMBL" id="FLQS01000015">
    <property type="protein sequence ID" value="SBS75408.1"/>
    <property type="molecule type" value="Genomic_DNA"/>
</dbReference>
<dbReference type="NCBIfam" id="TIGR02937">
    <property type="entry name" value="sigma70-ECF"/>
    <property type="match status" value="1"/>
</dbReference>
<accession>A0A1Y5PHK7</accession>
<dbReference type="InterPro" id="IPR000943">
    <property type="entry name" value="RNA_pol_sigma70"/>
</dbReference>
<reference evidence="9" key="1">
    <citation type="submission" date="2016-03" db="EMBL/GenBank/DDBJ databases">
        <authorList>
            <person name="Ploux O."/>
        </authorList>
    </citation>
    <scope>NUCLEOTIDE SEQUENCE</scope>
    <source>
        <strain evidence="9">UC10</strain>
    </source>
</reference>
<dbReference type="NCBIfam" id="NF005514">
    <property type="entry name" value="PRK07122.1"/>
    <property type="match status" value="1"/>
</dbReference>
<dbReference type="Pfam" id="PF04542">
    <property type="entry name" value="Sigma70_r2"/>
    <property type="match status" value="1"/>
</dbReference>
<evidence type="ECO:0000256" key="3">
    <source>
        <dbReference type="ARBA" id="ARBA00023125"/>
    </source>
</evidence>
<evidence type="ECO:0000259" key="8">
    <source>
        <dbReference type="Pfam" id="PF04545"/>
    </source>
</evidence>
<dbReference type="InterPro" id="IPR013325">
    <property type="entry name" value="RNA_pol_sigma_r2"/>
</dbReference>